<dbReference type="CDD" id="cd00067">
    <property type="entry name" value="GAL4"/>
    <property type="match status" value="1"/>
</dbReference>
<dbReference type="InterPro" id="IPR001138">
    <property type="entry name" value="Zn2Cys6_DnaBD"/>
</dbReference>
<proteinExistence type="predicted"/>
<feature type="region of interest" description="Disordered" evidence="2">
    <location>
        <begin position="1"/>
        <end position="25"/>
    </location>
</feature>
<dbReference type="RefSeq" id="XP_037156375.1">
    <property type="nucleotide sequence ID" value="XM_037299039.1"/>
</dbReference>
<reference evidence="3 4" key="1">
    <citation type="journal article" date="2020" name="Genomics">
        <title>Complete, high-quality genomes from long-read metagenomic sequencing of two wolf lichen thalli reveals enigmatic genome architecture.</title>
        <authorList>
            <person name="McKenzie S.K."/>
            <person name="Walston R.F."/>
            <person name="Allen J.L."/>
        </authorList>
    </citation>
    <scope>NUCLEOTIDE SEQUENCE [LARGE SCALE GENOMIC DNA]</scope>
    <source>
        <strain evidence="3">WasteWater1</strain>
    </source>
</reference>
<feature type="compositionally biased region" description="Basic and acidic residues" evidence="2">
    <location>
        <begin position="296"/>
        <end position="306"/>
    </location>
</feature>
<evidence type="ECO:0000313" key="4">
    <source>
        <dbReference type="Proteomes" id="UP000593566"/>
    </source>
</evidence>
<evidence type="ECO:0000313" key="3">
    <source>
        <dbReference type="EMBL" id="KAF6228441.1"/>
    </source>
</evidence>
<feature type="region of interest" description="Disordered" evidence="2">
    <location>
        <begin position="292"/>
        <end position="315"/>
    </location>
</feature>
<dbReference type="PANTHER" id="PTHR47783:SF1">
    <property type="entry name" value="ZN(II)2CYS6 TRANSCRIPTION FACTOR (EUROFUNG)"/>
    <property type="match status" value="1"/>
</dbReference>
<dbReference type="AlphaFoldDB" id="A0A8H6FHL7"/>
<comment type="caution">
    <text evidence="3">The sequence shown here is derived from an EMBL/GenBank/DDBJ whole genome shotgun (WGS) entry which is preliminary data.</text>
</comment>
<dbReference type="GeneID" id="59336568"/>
<accession>A0A8H6FHL7</accession>
<feature type="region of interest" description="Disordered" evidence="2">
    <location>
        <begin position="68"/>
        <end position="161"/>
    </location>
</feature>
<keyword evidence="1" id="KW-0539">Nucleus</keyword>
<dbReference type="Proteomes" id="UP000593566">
    <property type="component" value="Unassembled WGS sequence"/>
</dbReference>
<keyword evidence="4" id="KW-1185">Reference proteome</keyword>
<evidence type="ECO:0000256" key="2">
    <source>
        <dbReference type="SAM" id="MobiDB-lite"/>
    </source>
</evidence>
<evidence type="ECO:0000256" key="1">
    <source>
        <dbReference type="ARBA" id="ARBA00023242"/>
    </source>
</evidence>
<gene>
    <name evidence="3" type="ORF">HO133_008171</name>
</gene>
<organism evidence="3 4">
    <name type="scientific">Letharia lupina</name>
    <dbReference type="NCBI Taxonomy" id="560253"/>
    <lineage>
        <taxon>Eukaryota</taxon>
        <taxon>Fungi</taxon>
        <taxon>Dikarya</taxon>
        <taxon>Ascomycota</taxon>
        <taxon>Pezizomycotina</taxon>
        <taxon>Lecanoromycetes</taxon>
        <taxon>OSLEUM clade</taxon>
        <taxon>Lecanoromycetidae</taxon>
        <taxon>Lecanorales</taxon>
        <taxon>Lecanorineae</taxon>
        <taxon>Parmeliaceae</taxon>
        <taxon>Letharia</taxon>
    </lineage>
</organism>
<protein>
    <recommendedName>
        <fullName evidence="5">Zn(2)-C6 fungal-type domain-containing protein</fullName>
    </recommendedName>
</protein>
<dbReference type="EMBL" id="JACCJB010000004">
    <property type="protein sequence ID" value="KAF6228441.1"/>
    <property type="molecule type" value="Genomic_DNA"/>
</dbReference>
<dbReference type="PANTHER" id="PTHR47783">
    <property type="entry name" value="ZN(II)2CYS6 TRANSCRIPTION FACTOR (EUROFUNG)-RELATED"/>
    <property type="match status" value="1"/>
</dbReference>
<name>A0A8H6FHL7_9LECA</name>
<dbReference type="GO" id="GO:0000981">
    <property type="term" value="F:DNA-binding transcription factor activity, RNA polymerase II-specific"/>
    <property type="evidence" value="ECO:0007669"/>
    <property type="project" value="InterPro"/>
</dbReference>
<evidence type="ECO:0008006" key="5">
    <source>
        <dbReference type="Google" id="ProtNLM"/>
    </source>
</evidence>
<sequence>MDSIKVSTPHSFPGSPTSPKRQKHTSIACEGCRKLKIRCLGGEATAISSAPVVAWPYNHCASLSKHCVWPQGDGRRRGRTSSPGNAGGRDNISRTHRNENSSLPSIRPLIPPTPPISTQSSQALRAPAGHGISPTTVLPAANGGANGKISLGERSESSASETPCATVHYYRHLGPMAIAPGHRKISLKTKHDYDGEARHPSVSSHFHQGELLPLFSSTVAQELGLHQEQSCLDTGPEFHIERDLSGEASKPRVQSKDIDIKEFEASAKVMLFCLHLFYHLQIAFLIQESPAGDDESLVRPPDRTVTNEEPIDQSPGLDIRKVNQELYRNAIKSITDMLTFAKLIDDRALLTTIFINQSFFHAACAYSRDMLRGQSKGKTTLPKDLSPSAFPIPPQTSPSMVFQFDKISGSHTASNAATESAYSFLSLVAKANYQFSRQAIKDQARICWIWMGRRRA</sequence>
<dbReference type="GO" id="GO:0008270">
    <property type="term" value="F:zinc ion binding"/>
    <property type="evidence" value="ECO:0007669"/>
    <property type="project" value="InterPro"/>
</dbReference>
<feature type="compositionally biased region" description="Polar residues" evidence="2">
    <location>
        <begin position="1"/>
        <end position="19"/>
    </location>
</feature>